<evidence type="ECO:0000256" key="1">
    <source>
        <dbReference type="SAM" id="MobiDB-lite"/>
    </source>
</evidence>
<dbReference type="EMBL" id="MT145192">
    <property type="protein sequence ID" value="QJI04965.1"/>
    <property type="molecule type" value="Genomic_DNA"/>
</dbReference>
<feature type="compositionally biased region" description="Basic and acidic residues" evidence="1">
    <location>
        <begin position="121"/>
        <end position="132"/>
    </location>
</feature>
<dbReference type="AlphaFoldDB" id="A0A6M3Y3Y9"/>
<sequence>MGGIGSGRKRGSGISRTKALKRMSQLAPIAVITIEETIKGTNKDRLRYEAAVEVYNHNFGKAKQSTELEIRGGEDIGVGFLSQYLTILEESKREFIEGEYKMIEGGNDAVQRQGDSQEVLEGQKEETTDVQP</sequence>
<organism evidence="2">
    <name type="scientific">viral metagenome</name>
    <dbReference type="NCBI Taxonomy" id="1070528"/>
    <lineage>
        <taxon>unclassified sequences</taxon>
        <taxon>metagenomes</taxon>
        <taxon>organismal metagenomes</taxon>
    </lineage>
</organism>
<name>A0A6M3Y3Y9_9ZZZZ</name>
<protein>
    <submittedName>
        <fullName evidence="2">Uncharacterized protein</fullName>
    </submittedName>
</protein>
<reference evidence="2" key="1">
    <citation type="submission" date="2020-03" db="EMBL/GenBank/DDBJ databases">
        <title>The deep terrestrial virosphere.</title>
        <authorList>
            <person name="Holmfeldt K."/>
            <person name="Nilsson E."/>
            <person name="Simone D."/>
            <person name="Lopez-Fernandez M."/>
            <person name="Wu X."/>
            <person name="de Brujin I."/>
            <person name="Lundin D."/>
            <person name="Andersson A."/>
            <person name="Bertilsson S."/>
            <person name="Dopson M."/>
        </authorList>
    </citation>
    <scope>NUCLEOTIDE SEQUENCE</scope>
    <source>
        <strain evidence="2">MM415A00125</strain>
    </source>
</reference>
<gene>
    <name evidence="2" type="ORF">MM415A00125_0058</name>
</gene>
<accession>A0A6M3Y3Y9</accession>
<feature type="region of interest" description="Disordered" evidence="1">
    <location>
        <begin position="106"/>
        <end position="132"/>
    </location>
</feature>
<proteinExistence type="predicted"/>
<evidence type="ECO:0000313" key="2">
    <source>
        <dbReference type="EMBL" id="QJI04965.1"/>
    </source>
</evidence>